<organism evidence="2">
    <name type="scientific">hydrothermal vent metagenome</name>
    <dbReference type="NCBI Taxonomy" id="652676"/>
    <lineage>
        <taxon>unclassified sequences</taxon>
        <taxon>metagenomes</taxon>
        <taxon>ecological metagenomes</taxon>
    </lineage>
</organism>
<feature type="region of interest" description="Disordered" evidence="1">
    <location>
        <begin position="1"/>
        <end position="35"/>
    </location>
</feature>
<sequence>MNEATKIKPYSNGKNSEDQMSGSELKKFGLKVTLP</sequence>
<name>A0A3B0WBF2_9ZZZZ</name>
<evidence type="ECO:0000256" key="1">
    <source>
        <dbReference type="SAM" id="MobiDB-lite"/>
    </source>
</evidence>
<dbReference type="EMBL" id="UOFB01000154">
    <property type="protein sequence ID" value="VAW46679.1"/>
    <property type="molecule type" value="Genomic_DNA"/>
</dbReference>
<dbReference type="AlphaFoldDB" id="A0A3B0WBF2"/>
<gene>
    <name evidence="2" type="ORF">MNBD_GAMMA04-609</name>
</gene>
<feature type="non-terminal residue" evidence="2">
    <location>
        <position position="35"/>
    </location>
</feature>
<feature type="compositionally biased region" description="Polar residues" evidence="1">
    <location>
        <begin position="12"/>
        <end position="22"/>
    </location>
</feature>
<protein>
    <submittedName>
        <fullName evidence="2">Uncharacterized protein</fullName>
    </submittedName>
</protein>
<accession>A0A3B0WBF2</accession>
<reference evidence="2" key="1">
    <citation type="submission" date="2018-06" db="EMBL/GenBank/DDBJ databases">
        <authorList>
            <person name="Zhirakovskaya E."/>
        </authorList>
    </citation>
    <scope>NUCLEOTIDE SEQUENCE</scope>
</reference>
<evidence type="ECO:0000313" key="2">
    <source>
        <dbReference type="EMBL" id="VAW46679.1"/>
    </source>
</evidence>
<proteinExistence type="predicted"/>